<evidence type="ECO:0000313" key="2">
    <source>
        <dbReference type="Proteomes" id="UP000316905"/>
    </source>
</evidence>
<keyword evidence="2" id="KW-1185">Reference proteome</keyword>
<name>A0A562QRF2_9PSED</name>
<dbReference type="RefSeq" id="WP_342212444.1">
    <property type="nucleotide sequence ID" value="NZ_VLKY01000001.1"/>
</dbReference>
<dbReference type="AlphaFoldDB" id="A0A562QRF2"/>
<dbReference type="Pfam" id="PF07254">
    <property type="entry name" value="Cpta_toxin"/>
    <property type="match status" value="1"/>
</dbReference>
<accession>A0A562QRF2</accession>
<dbReference type="EMBL" id="VLKY01000001">
    <property type="protein sequence ID" value="TWI58780.1"/>
    <property type="molecule type" value="Genomic_DNA"/>
</dbReference>
<sequence length="126" mass="14859">MFALALVGLWLAAIPVWLSIVGTLFCMVHAGWYVPNGILFRNEQSPRRVRHDAEGWHLWSPQQGWQPVRLHRDSMALPLLIILRYRYPGQHWTRSVCIPADALAPEHHRRLRLRLRFARQRWAVPE</sequence>
<gene>
    <name evidence="1" type="ORF">IQ22_00492</name>
</gene>
<organism evidence="1 2">
    <name type="scientific">Pseudomonas duriflava</name>
    <dbReference type="NCBI Taxonomy" id="459528"/>
    <lineage>
        <taxon>Bacteria</taxon>
        <taxon>Pseudomonadati</taxon>
        <taxon>Pseudomonadota</taxon>
        <taxon>Gammaproteobacteria</taxon>
        <taxon>Pseudomonadales</taxon>
        <taxon>Pseudomonadaceae</taxon>
        <taxon>Pseudomonas</taxon>
    </lineage>
</organism>
<dbReference type="InterPro" id="IPR009883">
    <property type="entry name" value="YgfX"/>
</dbReference>
<proteinExistence type="predicted"/>
<evidence type="ECO:0000313" key="1">
    <source>
        <dbReference type="EMBL" id="TWI58780.1"/>
    </source>
</evidence>
<protein>
    <submittedName>
        <fullName evidence="1">Toxin CptA</fullName>
    </submittedName>
</protein>
<reference evidence="1 2" key="1">
    <citation type="journal article" date="2015" name="Stand. Genomic Sci.">
        <title>Genomic Encyclopedia of Bacterial and Archaeal Type Strains, Phase III: the genomes of soil and plant-associated and newly described type strains.</title>
        <authorList>
            <person name="Whitman W.B."/>
            <person name="Woyke T."/>
            <person name="Klenk H.P."/>
            <person name="Zhou Y."/>
            <person name="Lilburn T.G."/>
            <person name="Beck B.J."/>
            <person name="De Vos P."/>
            <person name="Vandamme P."/>
            <person name="Eisen J.A."/>
            <person name="Garrity G."/>
            <person name="Hugenholtz P."/>
            <person name="Kyrpides N.C."/>
        </authorList>
    </citation>
    <scope>NUCLEOTIDE SEQUENCE [LARGE SCALE GENOMIC DNA]</scope>
    <source>
        <strain evidence="1 2">CGMCC 1.6858</strain>
    </source>
</reference>
<comment type="caution">
    <text evidence="1">The sequence shown here is derived from an EMBL/GenBank/DDBJ whole genome shotgun (WGS) entry which is preliminary data.</text>
</comment>
<dbReference type="Proteomes" id="UP000316905">
    <property type="component" value="Unassembled WGS sequence"/>
</dbReference>